<dbReference type="Gene3D" id="3.10.450.50">
    <property type="match status" value="1"/>
</dbReference>
<dbReference type="EMBL" id="VIKR01000003">
    <property type="protein sequence ID" value="TQV73985.1"/>
    <property type="molecule type" value="Genomic_DNA"/>
</dbReference>
<dbReference type="SUPFAM" id="SSF54427">
    <property type="entry name" value="NTF2-like"/>
    <property type="match status" value="1"/>
</dbReference>
<dbReference type="Pfam" id="PF19780">
    <property type="entry name" value="DUF6265"/>
    <property type="match status" value="1"/>
</dbReference>
<protein>
    <recommendedName>
        <fullName evidence="2">DUF6265 domain-containing protein</fullName>
    </recommendedName>
</protein>
<keyword evidence="1" id="KW-0732">Signal</keyword>
<gene>
    <name evidence="3" type="ORF">FLL45_14080</name>
</gene>
<evidence type="ECO:0000259" key="2">
    <source>
        <dbReference type="Pfam" id="PF19780"/>
    </source>
</evidence>
<accession>A0A545T9U6</accession>
<evidence type="ECO:0000313" key="3">
    <source>
        <dbReference type="EMBL" id="TQV73985.1"/>
    </source>
</evidence>
<proteinExistence type="predicted"/>
<keyword evidence="4" id="KW-1185">Reference proteome</keyword>
<dbReference type="Proteomes" id="UP000317839">
    <property type="component" value="Unassembled WGS sequence"/>
</dbReference>
<feature type="signal peptide" evidence="1">
    <location>
        <begin position="1"/>
        <end position="22"/>
    </location>
</feature>
<evidence type="ECO:0000313" key="4">
    <source>
        <dbReference type="Proteomes" id="UP000317839"/>
    </source>
</evidence>
<dbReference type="RefSeq" id="WP_142942692.1">
    <property type="nucleotide sequence ID" value="NZ_VIKR01000003.1"/>
</dbReference>
<name>A0A545T9U6_9GAMM</name>
<dbReference type="InterPro" id="IPR046232">
    <property type="entry name" value="DUF6265"/>
</dbReference>
<evidence type="ECO:0000256" key="1">
    <source>
        <dbReference type="SAM" id="SignalP"/>
    </source>
</evidence>
<sequence>MTGKKQSLLIIFLAFISPWSWAKECSTIDQVDWLLGQWETVSNGNLIRESWQIVDARNRAGTSTTQKLGTTRTSFIETLRIVEMSGSIFYLAKTPQNQLPVAFKLIHCDNDRLKFENLVHDFPNIIEYQRESNVKVNVNVSGKNSQGFQLSYQRAKPVANLDVVNEFILAYNRKSLAEMLAFAHDKIRWMSIKNNNVTVEAASKKALREAMKGYFEGKSQTTSKLESVTQNGAFINGIERASWISQGQLKHQCAAVVYELEGLLIKNVWYFPAQKCGVIND</sequence>
<dbReference type="OrthoDB" id="5382295at2"/>
<feature type="chain" id="PRO_5022144934" description="DUF6265 domain-containing protein" evidence="1">
    <location>
        <begin position="23"/>
        <end position="281"/>
    </location>
</feature>
<organism evidence="3 4">
    <name type="scientific">Aliikangiella marina</name>
    <dbReference type="NCBI Taxonomy" id="1712262"/>
    <lineage>
        <taxon>Bacteria</taxon>
        <taxon>Pseudomonadati</taxon>
        <taxon>Pseudomonadota</taxon>
        <taxon>Gammaproteobacteria</taxon>
        <taxon>Oceanospirillales</taxon>
        <taxon>Pleioneaceae</taxon>
        <taxon>Aliikangiella</taxon>
    </lineage>
</organism>
<reference evidence="3 4" key="1">
    <citation type="submission" date="2019-06" db="EMBL/GenBank/DDBJ databases">
        <title>Draft genome of Aliikangiella marina GYP-15.</title>
        <authorList>
            <person name="Wang G."/>
        </authorList>
    </citation>
    <scope>NUCLEOTIDE SEQUENCE [LARGE SCALE GENOMIC DNA]</scope>
    <source>
        <strain evidence="3 4">GYP-15</strain>
    </source>
</reference>
<dbReference type="AlphaFoldDB" id="A0A545T9U6"/>
<feature type="domain" description="DUF6265" evidence="2">
    <location>
        <begin position="32"/>
        <end position="141"/>
    </location>
</feature>
<comment type="caution">
    <text evidence="3">The sequence shown here is derived from an EMBL/GenBank/DDBJ whole genome shotgun (WGS) entry which is preliminary data.</text>
</comment>
<dbReference type="InterPro" id="IPR032710">
    <property type="entry name" value="NTF2-like_dom_sf"/>
</dbReference>